<evidence type="ECO:0000256" key="1">
    <source>
        <dbReference type="SAM" id="MobiDB-lite"/>
    </source>
</evidence>
<feature type="domain" description="DUF4939" evidence="2">
    <location>
        <begin position="165"/>
        <end position="249"/>
    </location>
</feature>
<name>A0A9Q3HDK9_9BASI</name>
<evidence type="ECO:0000259" key="2">
    <source>
        <dbReference type="Pfam" id="PF16297"/>
    </source>
</evidence>
<sequence>MPVQHSPPARQKRSQARAQAFLPPTPRVPFDGTPEVPQLRAQLDSRPHLEGEAPSRKEGIGPRRSSSFSGLVGGFPRLSRTTFKGPGEDGEEEEENSMEEEESYGTEVVPAPVRESQCIGGPTLAQSEPSLLAITQQMTQIMANLQAVLSSESSRAPALKTLSMKAPDCFYGTQPFKVRRFIQSFQLIFHNDLENFCQDRKKVLYATSFLIGRAEKWIEPYLSYLTNKDPSYLLNSWQLFESQLFTLFGDPNEVRKAEAELDALRMKKGGHVSLYVANFRSLV</sequence>
<evidence type="ECO:0000313" key="4">
    <source>
        <dbReference type="Proteomes" id="UP000765509"/>
    </source>
</evidence>
<dbReference type="EMBL" id="AVOT02014591">
    <property type="protein sequence ID" value="MBW0498160.1"/>
    <property type="molecule type" value="Genomic_DNA"/>
</dbReference>
<dbReference type="Proteomes" id="UP000765509">
    <property type="component" value="Unassembled WGS sequence"/>
</dbReference>
<protein>
    <recommendedName>
        <fullName evidence="2">DUF4939 domain-containing protein</fullName>
    </recommendedName>
</protein>
<gene>
    <name evidence="3" type="ORF">O181_037875</name>
</gene>
<dbReference type="InterPro" id="IPR032549">
    <property type="entry name" value="DUF4939"/>
</dbReference>
<dbReference type="Pfam" id="PF16297">
    <property type="entry name" value="DUF4939"/>
    <property type="match status" value="1"/>
</dbReference>
<dbReference type="AlphaFoldDB" id="A0A9Q3HDK9"/>
<comment type="caution">
    <text evidence="3">The sequence shown here is derived from an EMBL/GenBank/DDBJ whole genome shotgun (WGS) entry which is preliminary data.</text>
</comment>
<keyword evidence="4" id="KW-1185">Reference proteome</keyword>
<organism evidence="3 4">
    <name type="scientific">Austropuccinia psidii MF-1</name>
    <dbReference type="NCBI Taxonomy" id="1389203"/>
    <lineage>
        <taxon>Eukaryota</taxon>
        <taxon>Fungi</taxon>
        <taxon>Dikarya</taxon>
        <taxon>Basidiomycota</taxon>
        <taxon>Pucciniomycotina</taxon>
        <taxon>Pucciniomycetes</taxon>
        <taxon>Pucciniales</taxon>
        <taxon>Sphaerophragmiaceae</taxon>
        <taxon>Austropuccinia</taxon>
    </lineage>
</organism>
<reference evidence="3" key="1">
    <citation type="submission" date="2021-03" db="EMBL/GenBank/DDBJ databases">
        <title>Draft genome sequence of rust myrtle Austropuccinia psidii MF-1, a brazilian biotype.</title>
        <authorList>
            <person name="Quecine M.C."/>
            <person name="Pachon D.M.R."/>
            <person name="Bonatelli M.L."/>
            <person name="Correr F.H."/>
            <person name="Franceschini L.M."/>
            <person name="Leite T.F."/>
            <person name="Margarido G.R.A."/>
            <person name="Almeida C.A."/>
            <person name="Ferrarezi J.A."/>
            <person name="Labate C.A."/>
        </authorList>
    </citation>
    <scope>NUCLEOTIDE SEQUENCE</scope>
    <source>
        <strain evidence="3">MF-1</strain>
    </source>
</reference>
<feature type="region of interest" description="Disordered" evidence="1">
    <location>
        <begin position="1"/>
        <end position="107"/>
    </location>
</feature>
<feature type="compositionally biased region" description="Basic and acidic residues" evidence="1">
    <location>
        <begin position="43"/>
        <end position="61"/>
    </location>
</feature>
<feature type="compositionally biased region" description="Acidic residues" evidence="1">
    <location>
        <begin position="88"/>
        <end position="104"/>
    </location>
</feature>
<evidence type="ECO:0000313" key="3">
    <source>
        <dbReference type="EMBL" id="MBW0498160.1"/>
    </source>
</evidence>
<accession>A0A9Q3HDK9</accession>
<proteinExistence type="predicted"/>